<dbReference type="InParanoid" id="A0A7N6B3U1"/>
<comment type="caution">
    <text evidence="3">Lacks conserved residue(s) required for the propagation of feature annotation.</text>
</comment>
<reference evidence="8" key="2">
    <citation type="submission" date="2025-08" db="UniProtKB">
        <authorList>
            <consortium name="Ensembl"/>
        </authorList>
    </citation>
    <scope>IDENTIFICATION</scope>
</reference>
<evidence type="ECO:0000256" key="6">
    <source>
        <dbReference type="SAM" id="Phobius"/>
    </source>
</evidence>
<dbReference type="GO" id="GO:0042289">
    <property type="term" value="F:MHC class II protein binding"/>
    <property type="evidence" value="ECO:0007669"/>
    <property type="project" value="InterPro"/>
</dbReference>
<feature type="disulfide bond" evidence="2">
    <location>
        <begin position="157"/>
        <end position="162"/>
    </location>
</feature>
<dbReference type="OrthoDB" id="406800at2759"/>
<dbReference type="PROSITE" id="PS00484">
    <property type="entry name" value="THYROGLOBULIN_1_1"/>
    <property type="match status" value="1"/>
</dbReference>
<dbReference type="SMART" id="SM00211">
    <property type="entry name" value="TY"/>
    <property type="match status" value="1"/>
</dbReference>
<dbReference type="CTD" id="30645"/>
<dbReference type="GO" id="GO:0016020">
    <property type="term" value="C:membrane"/>
    <property type="evidence" value="ECO:0007669"/>
    <property type="project" value="InterPro"/>
</dbReference>
<feature type="region of interest" description="Disordered" evidence="5">
    <location>
        <begin position="1"/>
        <end position="32"/>
    </location>
</feature>
<keyword evidence="6" id="KW-1133">Transmembrane helix</keyword>
<evidence type="ECO:0000256" key="5">
    <source>
        <dbReference type="SAM" id="MobiDB-lite"/>
    </source>
</evidence>
<dbReference type="Gene3D" id="4.10.800.10">
    <property type="entry name" value="Thyroglobulin type-1"/>
    <property type="match status" value="1"/>
</dbReference>
<evidence type="ECO:0000256" key="4">
    <source>
        <dbReference type="SAM" id="Coils"/>
    </source>
</evidence>
<dbReference type="CDD" id="cd00191">
    <property type="entry name" value="TY"/>
    <property type="match status" value="1"/>
</dbReference>
<dbReference type="Pfam" id="PF00086">
    <property type="entry name" value="Thyroglobulin_1"/>
    <property type="match status" value="1"/>
</dbReference>
<evidence type="ECO:0000313" key="8">
    <source>
        <dbReference type="Ensembl" id="ENSATEP00000058065.1"/>
    </source>
</evidence>
<dbReference type="PIRSF" id="PIRSF001992">
    <property type="entry name" value="CD74_antigen"/>
    <property type="match status" value="1"/>
</dbReference>
<organism evidence="8 9">
    <name type="scientific">Anabas testudineus</name>
    <name type="common">Climbing perch</name>
    <name type="synonym">Anthias testudineus</name>
    <dbReference type="NCBI Taxonomy" id="64144"/>
    <lineage>
        <taxon>Eukaryota</taxon>
        <taxon>Metazoa</taxon>
        <taxon>Chordata</taxon>
        <taxon>Craniata</taxon>
        <taxon>Vertebrata</taxon>
        <taxon>Euteleostomi</taxon>
        <taxon>Actinopterygii</taxon>
        <taxon>Neopterygii</taxon>
        <taxon>Teleostei</taxon>
        <taxon>Neoteleostei</taxon>
        <taxon>Acanthomorphata</taxon>
        <taxon>Anabantaria</taxon>
        <taxon>Anabantiformes</taxon>
        <taxon>Anabantoidei</taxon>
        <taxon>Anabantidae</taxon>
        <taxon>Anabas</taxon>
    </lineage>
</organism>
<dbReference type="InterPro" id="IPR000716">
    <property type="entry name" value="Thyroglobulin_1"/>
</dbReference>
<dbReference type="Pfam" id="PF09307">
    <property type="entry name" value="MHC2-interact"/>
    <property type="match status" value="1"/>
</dbReference>
<evidence type="ECO:0000256" key="3">
    <source>
        <dbReference type="PROSITE-ProRule" id="PRU00500"/>
    </source>
</evidence>
<proteinExistence type="predicted"/>
<sequence>MPESENSTEPLIRAPSQQTAIDVGEPSPGGRSSRAYKVAGLTLLACVLIMGQAMIAYFLLSQRSDIKTLEEQSNNLKEQLTNGRSVSVPMRMHIPMNALPKLMDDSVDEEASTGSPGKSDPVQLTDCQLEAAGVKPVQVPGFRPDCDERGLYRVKQCYMTQCWCVNPANGQQVTCKTSVFSGGLNTLPLSEIEA</sequence>
<dbReference type="InterPro" id="IPR015386">
    <property type="entry name" value="MHC_II-assoc_invar/CLIP_MHC-bd"/>
</dbReference>
<reference evidence="8" key="3">
    <citation type="submission" date="2025-09" db="UniProtKB">
        <authorList>
            <consortium name="Ensembl"/>
        </authorList>
    </citation>
    <scope>IDENTIFICATION</scope>
</reference>
<dbReference type="Proteomes" id="UP000265040">
    <property type="component" value="Chromosome 15"/>
</dbReference>
<dbReference type="GO" id="GO:0019882">
    <property type="term" value="P:antigen processing and presentation"/>
    <property type="evidence" value="ECO:0007669"/>
    <property type="project" value="InterPro"/>
</dbReference>
<feature type="coiled-coil region" evidence="4">
    <location>
        <begin position="59"/>
        <end position="86"/>
    </location>
</feature>
<dbReference type="GO" id="GO:0006886">
    <property type="term" value="P:intracellular protein transport"/>
    <property type="evidence" value="ECO:0007669"/>
    <property type="project" value="InterPro"/>
</dbReference>
<evidence type="ECO:0000256" key="2">
    <source>
        <dbReference type="PIRSR" id="PIRSR001992-1"/>
    </source>
</evidence>
<reference evidence="8" key="1">
    <citation type="submission" date="2021-04" db="EMBL/GenBank/DDBJ databases">
        <authorList>
            <consortium name="Wellcome Sanger Institute Data Sharing"/>
        </authorList>
    </citation>
    <scope>NUCLEOTIDE SEQUENCE [LARGE SCALE GENOMIC DNA]</scope>
</reference>
<dbReference type="InterPro" id="IPR036857">
    <property type="entry name" value="Thyroglobulin_1_sf"/>
</dbReference>
<feature type="transmembrane region" description="Helical" evidence="6">
    <location>
        <begin position="38"/>
        <end position="60"/>
    </location>
</feature>
<feature type="disulfide bond" evidence="2 3">
    <location>
        <begin position="127"/>
        <end position="146"/>
    </location>
</feature>
<dbReference type="OMA" id="CVLIAGQ"/>
<dbReference type="GO" id="GO:0006955">
    <property type="term" value="P:immune response"/>
    <property type="evidence" value="ECO:0007669"/>
    <property type="project" value="InterPro"/>
</dbReference>
<dbReference type="InterPro" id="IPR043530">
    <property type="entry name" value="CD74_antigen"/>
</dbReference>
<dbReference type="PROSITE" id="PS51162">
    <property type="entry name" value="THYROGLOBULIN_1_2"/>
    <property type="match status" value="1"/>
</dbReference>
<keyword evidence="1 2" id="KW-1015">Disulfide bond</keyword>
<feature type="compositionally biased region" description="Polar residues" evidence="5">
    <location>
        <begin position="1"/>
        <end position="20"/>
    </location>
</feature>
<dbReference type="FunCoup" id="A0A7N6B3U1">
    <property type="interactions" value="32"/>
</dbReference>
<dbReference type="RefSeq" id="XP_033182252.1">
    <property type="nucleotide sequence ID" value="XM_033326361.1"/>
</dbReference>
<protein>
    <recommendedName>
        <fullName evidence="7">Thyroglobulin type-1 domain-containing protein</fullName>
    </recommendedName>
</protein>
<keyword evidence="4" id="KW-0175">Coiled coil</keyword>
<evidence type="ECO:0000259" key="7">
    <source>
        <dbReference type="PROSITE" id="PS51162"/>
    </source>
</evidence>
<feature type="domain" description="Thyroglobulin type-1" evidence="7">
    <location>
        <begin position="124"/>
        <end position="194"/>
    </location>
</feature>
<keyword evidence="9" id="KW-1185">Reference proteome</keyword>
<name>A0A7N6B3U1_ANATE</name>
<dbReference type="AlphaFoldDB" id="A0A7N6B3U1"/>
<evidence type="ECO:0000256" key="1">
    <source>
        <dbReference type="ARBA" id="ARBA00023157"/>
    </source>
</evidence>
<keyword evidence="6" id="KW-0812">Transmembrane</keyword>
<dbReference type="Ensembl" id="ENSATET00000055565.2">
    <property type="protein sequence ID" value="ENSATEP00000058065.1"/>
    <property type="gene ID" value="ENSATEG00000028792.2"/>
</dbReference>
<accession>A0A7N6B3U1</accession>
<dbReference type="GeneID" id="117152954"/>
<dbReference type="GO" id="GO:0035718">
    <property type="term" value="F:macrophage migration inhibitory factor binding"/>
    <property type="evidence" value="ECO:0007669"/>
    <property type="project" value="InterPro"/>
</dbReference>
<dbReference type="SUPFAM" id="SSF57610">
    <property type="entry name" value="Thyroglobulin type-1 domain"/>
    <property type="match status" value="1"/>
</dbReference>
<evidence type="ECO:0000313" key="9">
    <source>
        <dbReference type="Proteomes" id="UP000265040"/>
    </source>
</evidence>
<keyword evidence="6" id="KW-0472">Membrane</keyword>
<dbReference type="GeneTree" id="ENSGT00940000169140"/>